<evidence type="ECO:0000313" key="1">
    <source>
        <dbReference type="EMBL" id="KAJ0039528.1"/>
    </source>
</evidence>
<sequence>MEDQKPIVLITGFSQKGIGPENAAFRSVGRPALFTKISILPNFSITFATTFSTLSSETTSTVIEKFGRIDILVNNSGVLCIGPLAELPLSAIQKCI</sequence>
<dbReference type="Proteomes" id="UP001163603">
    <property type="component" value="Chromosome 5"/>
</dbReference>
<dbReference type="EMBL" id="CM047740">
    <property type="protein sequence ID" value="KAJ0039528.1"/>
    <property type="molecule type" value="Genomic_DNA"/>
</dbReference>
<evidence type="ECO:0000313" key="2">
    <source>
        <dbReference type="Proteomes" id="UP001163603"/>
    </source>
</evidence>
<reference evidence="2" key="1">
    <citation type="journal article" date="2023" name="G3 (Bethesda)">
        <title>Genome assembly and association tests identify interacting loci associated with vigor, precocity, and sex in interspecific pistachio rootstocks.</title>
        <authorList>
            <person name="Palmer W."/>
            <person name="Jacygrad E."/>
            <person name="Sagayaradj S."/>
            <person name="Cavanaugh K."/>
            <person name="Han R."/>
            <person name="Bertier L."/>
            <person name="Beede B."/>
            <person name="Kafkas S."/>
            <person name="Golino D."/>
            <person name="Preece J."/>
            <person name="Michelmore R."/>
        </authorList>
    </citation>
    <scope>NUCLEOTIDE SEQUENCE [LARGE SCALE GENOMIC DNA]</scope>
</reference>
<name>A0ACC0YPU1_9ROSI</name>
<gene>
    <name evidence="1" type="ORF">Pint_26692</name>
</gene>
<comment type="caution">
    <text evidence="1">The sequence shown here is derived from an EMBL/GenBank/DDBJ whole genome shotgun (WGS) entry which is preliminary data.</text>
</comment>
<accession>A0ACC0YPU1</accession>
<protein>
    <submittedName>
        <fullName evidence="1">Uncharacterized protein</fullName>
    </submittedName>
</protein>
<proteinExistence type="predicted"/>
<organism evidence="1 2">
    <name type="scientific">Pistacia integerrima</name>
    <dbReference type="NCBI Taxonomy" id="434235"/>
    <lineage>
        <taxon>Eukaryota</taxon>
        <taxon>Viridiplantae</taxon>
        <taxon>Streptophyta</taxon>
        <taxon>Embryophyta</taxon>
        <taxon>Tracheophyta</taxon>
        <taxon>Spermatophyta</taxon>
        <taxon>Magnoliopsida</taxon>
        <taxon>eudicotyledons</taxon>
        <taxon>Gunneridae</taxon>
        <taxon>Pentapetalae</taxon>
        <taxon>rosids</taxon>
        <taxon>malvids</taxon>
        <taxon>Sapindales</taxon>
        <taxon>Anacardiaceae</taxon>
        <taxon>Pistacia</taxon>
    </lineage>
</organism>
<keyword evidence="2" id="KW-1185">Reference proteome</keyword>